<keyword evidence="3" id="KW-0051">Antiviral defense</keyword>
<dbReference type="CDD" id="cd21140">
    <property type="entry name" value="Cas6_I-like"/>
    <property type="match status" value="1"/>
</dbReference>
<dbReference type="OrthoDB" id="9797488at2"/>
<organism evidence="7 8">
    <name type="scientific">Desulfofarcimen acetoxidans (strain ATCC 49208 / DSM 771 / KCTC 5769 / VKM B-1644 / 5575)</name>
    <name type="common">Desulfotomaculum acetoxidans</name>
    <dbReference type="NCBI Taxonomy" id="485916"/>
    <lineage>
        <taxon>Bacteria</taxon>
        <taxon>Bacillati</taxon>
        <taxon>Bacillota</taxon>
        <taxon>Clostridia</taxon>
        <taxon>Eubacteriales</taxon>
        <taxon>Peptococcaceae</taxon>
        <taxon>Desulfofarcimen</taxon>
    </lineage>
</organism>
<name>C8VZL4_DESAS</name>
<feature type="site" description="Transition state stabilizer" evidence="5">
    <location>
        <position position="53"/>
    </location>
</feature>
<dbReference type="PANTHER" id="PTHR36984:SF1">
    <property type="entry name" value="CRISPR-ASSOCIATED ENDORIBONUCLEASE CAS6 1"/>
    <property type="match status" value="1"/>
</dbReference>
<comment type="function">
    <text evidence="4">CRISPR (clustered regularly interspaced short palindromic repeat), is an adaptive immune system that provides protection against mobile genetic elements (viruses, transposable elements and conjugative plasmids). CRISPR clusters contain sequences complementary to antecedent mobile elements and target invading nucleic acids. CRISPR clusters are transcribed and processed into CRISPR RNA (crRNA).</text>
</comment>
<sequence>MKIDLYLESLDAALNLPIHYNYMIQSLIYDTIGDELSSFLHDFGFIEEKRSFKMFTFSRVMGKYQIMEDGQRIYFNGPVKIIISSPMVEFCNSLINQFIIQGKVRIGKNQLQVMEVRSKKVIVKENEVSFRTLSPVVAYSTLLRSDGRKYTCYFQPGESDFERLLERNLRKKYNAFYKKDAPEGEVKVRVLGQSRLAVINYKDTIIKGYSGKLQVTGPRELLQMAVDSGLGSKNSQGFGCVEIV</sequence>
<reference evidence="7 8" key="1">
    <citation type="journal article" date="2009" name="Stand. Genomic Sci.">
        <title>Complete genome sequence of Desulfotomaculum acetoxidans type strain (5575).</title>
        <authorList>
            <person name="Spring S."/>
            <person name="Lapidus A."/>
            <person name="Schroder M."/>
            <person name="Gleim D."/>
            <person name="Sims D."/>
            <person name="Meincke L."/>
            <person name="Glavina Del Rio T."/>
            <person name="Tice H."/>
            <person name="Copeland A."/>
            <person name="Cheng J.F."/>
            <person name="Lucas S."/>
            <person name="Chen F."/>
            <person name="Nolan M."/>
            <person name="Bruce D."/>
            <person name="Goodwin L."/>
            <person name="Pitluck S."/>
            <person name="Ivanova N."/>
            <person name="Mavromatis K."/>
            <person name="Mikhailova N."/>
            <person name="Pati A."/>
            <person name="Chen A."/>
            <person name="Palaniappan K."/>
            <person name="Land M."/>
            <person name="Hauser L."/>
            <person name="Chang Y.J."/>
            <person name="Jeffries C.D."/>
            <person name="Chain P."/>
            <person name="Saunders E."/>
            <person name="Brettin T."/>
            <person name="Detter J.C."/>
            <person name="Goker M."/>
            <person name="Bristow J."/>
            <person name="Eisen J.A."/>
            <person name="Markowitz V."/>
            <person name="Hugenholtz P."/>
            <person name="Kyrpides N.C."/>
            <person name="Klenk H.P."/>
            <person name="Han C."/>
        </authorList>
    </citation>
    <scope>NUCLEOTIDE SEQUENCE [LARGE SCALE GENOMIC DNA]</scope>
    <source>
        <strain evidence="8">ATCC 49208 / DSM 771 / VKM B-1644</strain>
    </source>
</reference>
<accession>C8VZL4</accession>
<dbReference type="HOGENOM" id="CLU_089858_2_0_9"/>
<dbReference type="Gene3D" id="3.30.70.1890">
    <property type="match status" value="1"/>
</dbReference>
<dbReference type="STRING" id="485916.Dtox_4292"/>
<evidence type="ECO:0000256" key="4">
    <source>
        <dbReference type="PIRNR" id="PIRNR005054"/>
    </source>
</evidence>
<dbReference type="NCBIfam" id="TIGR01877">
    <property type="entry name" value="cas_cas6"/>
    <property type="match status" value="1"/>
</dbReference>
<dbReference type="eggNOG" id="COG1583">
    <property type="taxonomic scope" value="Bacteria"/>
</dbReference>
<dbReference type="Pfam" id="PF01881">
    <property type="entry name" value="Cas_Cas6_C"/>
    <property type="match status" value="1"/>
</dbReference>
<dbReference type="AlphaFoldDB" id="C8VZL4"/>
<evidence type="ECO:0000256" key="1">
    <source>
        <dbReference type="ARBA" id="ARBA00005937"/>
    </source>
</evidence>
<dbReference type="PIRSF" id="PIRSF005054">
    <property type="entry name" value="PF1131"/>
    <property type="match status" value="1"/>
</dbReference>
<dbReference type="Proteomes" id="UP000002217">
    <property type="component" value="Chromosome"/>
</dbReference>
<evidence type="ECO:0000256" key="5">
    <source>
        <dbReference type="PIRSR" id="PIRSR005054-1"/>
    </source>
</evidence>
<dbReference type="Gene3D" id="3.30.70.1900">
    <property type="match status" value="1"/>
</dbReference>
<dbReference type="Pfam" id="PF21350">
    <property type="entry name" value="Cas6_I-A"/>
    <property type="match status" value="1"/>
</dbReference>
<dbReference type="GO" id="GO:0051607">
    <property type="term" value="P:defense response to virus"/>
    <property type="evidence" value="ECO:0007669"/>
    <property type="project" value="UniProtKB-KW"/>
</dbReference>
<evidence type="ECO:0000256" key="2">
    <source>
        <dbReference type="ARBA" id="ARBA00022884"/>
    </source>
</evidence>
<feature type="domain" description="CRISPR associated protein Cas6 C-terminal" evidence="6">
    <location>
        <begin position="123"/>
        <end position="243"/>
    </location>
</feature>
<dbReference type="KEGG" id="dae:Dtox_4292"/>
<protein>
    <recommendedName>
        <fullName evidence="4">CRISPR-associated endoribonuclease</fullName>
    </recommendedName>
</protein>
<dbReference type="EMBL" id="CP001720">
    <property type="protein sequence ID" value="ACV64959.1"/>
    <property type="molecule type" value="Genomic_DNA"/>
</dbReference>
<evidence type="ECO:0000313" key="7">
    <source>
        <dbReference type="EMBL" id="ACV64959.1"/>
    </source>
</evidence>
<evidence type="ECO:0000313" key="8">
    <source>
        <dbReference type="Proteomes" id="UP000002217"/>
    </source>
</evidence>
<evidence type="ECO:0000259" key="6">
    <source>
        <dbReference type="Pfam" id="PF01881"/>
    </source>
</evidence>
<keyword evidence="2" id="KW-0694">RNA-binding</keyword>
<evidence type="ECO:0000256" key="3">
    <source>
        <dbReference type="ARBA" id="ARBA00023118"/>
    </source>
</evidence>
<comment type="similarity">
    <text evidence="1 4">Belongs to the CRISPR-associated protein Cas6/Cse3/CasE family.</text>
</comment>
<dbReference type="InterPro" id="IPR045747">
    <property type="entry name" value="CRISPR-assoc_prot_Cas6_N_sf"/>
</dbReference>
<dbReference type="RefSeq" id="WP_015759629.1">
    <property type="nucleotide sequence ID" value="NC_013216.1"/>
</dbReference>
<gene>
    <name evidence="7" type="ordered locus">Dtox_4292</name>
</gene>
<proteinExistence type="inferred from homology"/>
<dbReference type="InterPro" id="IPR049435">
    <property type="entry name" value="Cas_Cas6_C"/>
</dbReference>
<keyword evidence="8" id="KW-1185">Reference proteome</keyword>
<dbReference type="PANTHER" id="PTHR36984">
    <property type="entry name" value="CRISPR-ASSOCIATED ENDORIBONUCLEASE CAS6 1"/>
    <property type="match status" value="1"/>
</dbReference>
<dbReference type="GO" id="GO:0003723">
    <property type="term" value="F:RNA binding"/>
    <property type="evidence" value="ECO:0007669"/>
    <property type="project" value="UniProtKB-KW"/>
</dbReference>
<dbReference type="InterPro" id="IPR010156">
    <property type="entry name" value="CRISPR-assoc_prot_Cas6"/>
</dbReference>
<dbReference type="GO" id="GO:0016788">
    <property type="term" value="F:hydrolase activity, acting on ester bonds"/>
    <property type="evidence" value="ECO:0007669"/>
    <property type="project" value="InterPro"/>
</dbReference>